<evidence type="ECO:0000313" key="4">
    <source>
        <dbReference type="Proteomes" id="UP001150907"/>
    </source>
</evidence>
<gene>
    <name evidence="3" type="ORF">H4R26_004023</name>
</gene>
<proteinExistence type="predicted"/>
<dbReference type="Pfam" id="PF20434">
    <property type="entry name" value="BD-FAE"/>
    <property type="match status" value="1"/>
</dbReference>
<dbReference type="InterPro" id="IPR050300">
    <property type="entry name" value="GDXG_lipolytic_enzyme"/>
</dbReference>
<evidence type="ECO:0000259" key="2">
    <source>
        <dbReference type="Pfam" id="PF20434"/>
    </source>
</evidence>
<dbReference type="Proteomes" id="UP001150907">
    <property type="component" value="Unassembled WGS sequence"/>
</dbReference>
<dbReference type="GO" id="GO:0016787">
    <property type="term" value="F:hydrolase activity"/>
    <property type="evidence" value="ECO:0007669"/>
    <property type="project" value="UniProtKB-KW"/>
</dbReference>
<protein>
    <recommendedName>
        <fullName evidence="2">BD-FAE-like domain-containing protein</fullName>
    </recommendedName>
</protein>
<dbReference type="InterPro" id="IPR029058">
    <property type="entry name" value="AB_hydrolase_fold"/>
</dbReference>
<organism evidence="3 4">
    <name type="scientific">Coemansia thaxteri</name>
    <dbReference type="NCBI Taxonomy" id="2663907"/>
    <lineage>
        <taxon>Eukaryota</taxon>
        <taxon>Fungi</taxon>
        <taxon>Fungi incertae sedis</taxon>
        <taxon>Zoopagomycota</taxon>
        <taxon>Kickxellomycotina</taxon>
        <taxon>Kickxellomycetes</taxon>
        <taxon>Kickxellales</taxon>
        <taxon>Kickxellaceae</taxon>
        <taxon>Coemansia</taxon>
    </lineage>
</organism>
<dbReference type="EMBL" id="JANBQF010000383">
    <property type="protein sequence ID" value="KAJ2001633.1"/>
    <property type="molecule type" value="Genomic_DNA"/>
</dbReference>
<dbReference type="SUPFAM" id="SSF53474">
    <property type="entry name" value="alpha/beta-Hydrolases"/>
    <property type="match status" value="1"/>
</dbReference>
<dbReference type="InterPro" id="IPR049492">
    <property type="entry name" value="BD-FAE-like_dom"/>
</dbReference>
<dbReference type="OrthoDB" id="6495301at2759"/>
<reference evidence="3" key="1">
    <citation type="submission" date="2022-07" db="EMBL/GenBank/DDBJ databases">
        <title>Phylogenomic reconstructions and comparative analyses of Kickxellomycotina fungi.</title>
        <authorList>
            <person name="Reynolds N.K."/>
            <person name="Stajich J.E."/>
            <person name="Barry K."/>
            <person name="Grigoriev I.V."/>
            <person name="Crous P."/>
            <person name="Smith M.E."/>
        </authorList>
    </citation>
    <scope>NUCLEOTIDE SEQUENCE</scope>
    <source>
        <strain evidence="3">IMI 214461</strain>
    </source>
</reference>
<sequence>MPAYRDVVYIANGSPKHTLDMYLPDQSVGQVPLAIIIHGGAWRAGDKSECEGFGRGLVTTARGNLAVAAINYELSNSGPDCTIRHPRHLNDAMRAVQFLVSDTEDYPGKSLIDRSKVYLIGHSAGAHLAMLMVLSTNSELGCLSSIKGVLGAGGIYDIPGLLVAYPSYSEFVDMAFDPAQHQEASPQCAASIKQAGADHVKFLVVSSTGDTLIHSNHAASFASQLVRANYSDVALVVRDFDTHYLMVDNEALWKLAIDFVETSQR</sequence>
<dbReference type="PANTHER" id="PTHR48081">
    <property type="entry name" value="AB HYDROLASE SUPERFAMILY PROTEIN C4A8.06C"/>
    <property type="match status" value="1"/>
</dbReference>
<evidence type="ECO:0000256" key="1">
    <source>
        <dbReference type="ARBA" id="ARBA00022801"/>
    </source>
</evidence>
<name>A0A9W8BBW3_9FUNG</name>
<dbReference type="AlphaFoldDB" id="A0A9W8BBW3"/>
<dbReference type="PANTHER" id="PTHR48081:SF33">
    <property type="entry name" value="KYNURENINE FORMAMIDASE"/>
    <property type="match status" value="1"/>
</dbReference>
<feature type="domain" description="BD-FAE-like" evidence="2">
    <location>
        <begin position="19"/>
        <end position="225"/>
    </location>
</feature>
<keyword evidence="1" id="KW-0378">Hydrolase</keyword>
<keyword evidence="4" id="KW-1185">Reference proteome</keyword>
<evidence type="ECO:0000313" key="3">
    <source>
        <dbReference type="EMBL" id="KAJ2001633.1"/>
    </source>
</evidence>
<comment type="caution">
    <text evidence="3">The sequence shown here is derived from an EMBL/GenBank/DDBJ whole genome shotgun (WGS) entry which is preliminary data.</text>
</comment>
<dbReference type="Gene3D" id="3.40.50.1820">
    <property type="entry name" value="alpha/beta hydrolase"/>
    <property type="match status" value="1"/>
</dbReference>
<accession>A0A9W8BBW3</accession>